<dbReference type="InterPro" id="IPR004360">
    <property type="entry name" value="Glyas_Fos-R_dOase_dom"/>
</dbReference>
<dbReference type="Pfam" id="PF00903">
    <property type="entry name" value="Glyoxalase"/>
    <property type="match status" value="2"/>
</dbReference>
<evidence type="ECO:0000259" key="1">
    <source>
        <dbReference type="PROSITE" id="PS51819"/>
    </source>
</evidence>
<feature type="domain" description="VOC" evidence="1">
    <location>
        <begin position="11"/>
        <end position="129"/>
    </location>
</feature>
<dbReference type="InterPro" id="IPR029068">
    <property type="entry name" value="Glyas_Bleomycin-R_OHBP_Dase"/>
</dbReference>
<dbReference type="InterPro" id="IPR037523">
    <property type="entry name" value="VOC_core"/>
</dbReference>
<dbReference type="PROSITE" id="PS51819">
    <property type="entry name" value="VOC"/>
    <property type="match status" value="2"/>
</dbReference>
<dbReference type="Proteomes" id="UP000061457">
    <property type="component" value="Chromosome I"/>
</dbReference>
<keyword evidence="3" id="KW-1185">Reference proteome</keyword>
<dbReference type="STRING" id="161398.PP2015_3080"/>
<proteinExistence type="predicted"/>
<name>A0A0S2K601_9GAMM</name>
<dbReference type="KEGG" id="pphe:PP2015_3080"/>
<dbReference type="PATRIC" id="fig|161398.10.peg.3138"/>
<dbReference type="PANTHER" id="PTHR33993:SF14">
    <property type="entry name" value="GB|AAF24581.1"/>
    <property type="match status" value="1"/>
</dbReference>
<sequence length="267" mass="29783">MAKVTSSPISAFCWAELCSSDWAGGKQFYTQLFDWQFDDQPIGEDCYYTMLKKQADDIAAMYQMMPEQKEANIPSHWLGYIAVNDVDAIADKAKGLGATVIHGPCDVMSAGRMVMISDPDGAFVAFWQANEHIGTQRVLEKNTPYWHELACRGNEKIGQFYSELLGWHIQVEKMEQMDYTLFCNEQGPVAGMLEMTEEWEGIPPHWMIYFAVADCDAMSEKAASLGGQVCVPPTDIPNIGRFAVITDPQGAVFSIMQSCNDDIDLDA</sequence>
<dbReference type="SUPFAM" id="SSF54593">
    <property type="entry name" value="Glyoxalase/Bleomycin resistance protein/Dihydroxybiphenyl dioxygenase"/>
    <property type="match status" value="2"/>
</dbReference>
<protein>
    <submittedName>
        <fullName evidence="2">Putative enzyme related to lactoylglutathione lyase</fullName>
    </submittedName>
</protein>
<dbReference type="RefSeq" id="WP_058031214.1">
    <property type="nucleotide sequence ID" value="NZ_CP013187.1"/>
</dbReference>
<dbReference type="GO" id="GO:0016829">
    <property type="term" value="F:lyase activity"/>
    <property type="evidence" value="ECO:0007669"/>
    <property type="project" value="UniProtKB-KW"/>
</dbReference>
<reference evidence="2 3" key="1">
    <citation type="submission" date="2015-11" db="EMBL/GenBank/DDBJ databases">
        <authorList>
            <person name="Zhang Y."/>
            <person name="Guo Z."/>
        </authorList>
    </citation>
    <scope>NUCLEOTIDE SEQUENCE [LARGE SCALE GENOMIC DNA]</scope>
    <source>
        <strain evidence="2 3">KCTC 12086</strain>
    </source>
</reference>
<dbReference type="EMBL" id="CP013187">
    <property type="protein sequence ID" value="ALO43560.1"/>
    <property type="molecule type" value="Genomic_DNA"/>
</dbReference>
<accession>A0A0S2K601</accession>
<organism evidence="2 3">
    <name type="scientific">Pseudoalteromonas phenolica</name>
    <dbReference type="NCBI Taxonomy" id="161398"/>
    <lineage>
        <taxon>Bacteria</taxon>
        <taxon>Pseudomonadati</taxon>
        <taxon>Pseudomonadota</taxon>
        <taxon>Gammaproteobacteria</taxon>
        <taxon>Alteromonadales</taxon>
        <taxon>Pseudoalteromonadaceae</taxon>
        <taxon>Pseudoalteromonas</taxon>
    </lineage>
</organism>
<dbReference type="InterPro" id="IPR052164">
    <property type="entry name" value="Anthracycline_SecMetBiosynth"/>
</dbReference>
<feature type="domain" description="VOC" evidence="1">
    <location>
        <begin position="143"/>
        <end position="258"/>
    </location>
</feature>
<keyword evidence="2" id="KW-0456">Lyase</keyword>
<dbReference type="CDD" id="cd07247">
    <property type="entry name" value="SgaA_N_like"/>
    <property type="match status" value="2"/>
</dbReference>
<dbReference type="OrthoDB" id="9793039at2"/>
<dbReference type="PANTHER" id="PTHR33993">
    <property type="entry name" value="GLYOXALASE-RELATED"/>
    <property type="match status" value="1"/>
</dbReference>
<dbReference type="Gene3D" id="3.10.180.10">
    <property type="entry name" value="2,3-Dihydroxybiphenyl 1,2-Dioxygenase, domain 1"/>
    <property type="match status" value="2"/>
</dbReference>
<gene>
    <name evidence="2" type="ORF">PP2015_3080</name>
</gene>
<dbReference type="AlphaFoldDB" id="A0A0S2K601"/>
<evidence type="ECO:0000313" key="3">
    <source>
        <dbReference type="Proteomes" id="UP000061457"/>
    </source>
</evidence>
<evidence type="ECO:0000313" key="2">
    <source>
        <dbReference type="EMBL" id="ALO43560.1"/>
    </source>
</evidence>